<dbReference type="InterPro" id="IPR036939">
    <property type="entry name" value="Cu2_ascorb_mOase_N_sf"/>
</dbReference>
<evidence type="ECO:0000256" key="3">
    <source>
        <dbReference type="ARBA" id="ARBA00023180"/>
    </source>
</evidence>
<evidence type="ECO:0000259" key="6">
    <source>
        <dbReference type="PROSITE" id="PS50836"/>
    </source>
</evidence>
<keyword evidence="5" id="KW-0732">Signal</keyword>
<comment type="similarity">
    <text evidence="1">Belongs to the copper type II ascorbate-dependent monooxygenase family.</text>
</comment>
<dbReference type="EMBL" id="CDMY01000193">
    <property type="protein sequence ID" value="CEL93840.1"/>
    <property type="molecule type" value="Genomic_DNA"/>
</dbReference>
<dbReference type="OrthoDB" id="441566at2759"/>
<evidence type="ECO:0000313" key="7">
    <source>
        <dbReference type="EMBL" id="CEL93840.1"/>
    </source>
</evidence>
<reference evidence="7 8" key="1">
    <citation type="submission" date="2014-11" db="EMBL/GenBank/DDBJ databases">
        <authorList>
            <person name="Zhu J."/>
            <person name="Qi W."/>
            <person name="Song R."/>
        </authorList>
    </citation>
    <scope>NUCLEOTIDE SEQUENCE [LARGE SCALE GENOMIC DNA]</scope>
</reference>
<sequence length="648" mass="71721">MIWLSLAAVLVALLPSTPIALECNAPNAGALSSIPHCVPLSDEAIFYWRFDDSRGKIQLGGHFKAAGWVGLGLSANGGMKGADIIVVREGSNGTYVVEDMFSTDYAMPTLDAQQNVELIFANRTGQETVFLVERDIEPCDIWEDFDISKGEMKVIAAWQAEEIHELMYHGPAKRVTKALILRDHDQISPIEQTPGIQTVDIQMPNVTIPSKHTTYMCLPVVLPDDRKYHMVANDPLISPQRGGDLVHHMIIYHCDAPEEPSSWLSGPKPCGEMKCGFWAGWAVGGGRWVAPEQAGMPMGKGQGSARYVMLEVHYDNREFLENITDSSGFRLFYTDDLRTHDAAVLTLGRPLESLKIPPGESSFLLSNECPGECTYKKLPAGGLTVFGVALHAHEYGTSIITRHIRDGKELAPLGHQPYYDFNHQQMDYVDSRKILPGDRFITECVFNSERADKPILGGESTTEEMCFAFTFYYPMIKGWSCLDFVEQPGFDDIKNVSADTSFALCSGESLAVDRRQRRRRRMQVENNTDTDSNNSTEKANDDAEEDDDKDISPEEFKRRFVGYNRTELDTYIRLEEPKADRLSLERCGGKKEEGKMPVVKSQATGNDDSGVGVVEVMGASDATGAAAKLACPGMPMLVGVAMSVLLMM</sequence>
<feature type="signal peptide" evidence="5">
    <location>
        <begin position="1"/>
        <end position="20"/>
    </location>
</feature>
<gene>
    <name evidence="7" type="ORF">Vbra_20251</name>
</gene>
<dbReference type="Gene3D" id="2.60.120.310">
    <property type="entry name" value="Copper type II, ascorbate-dependent monooxygenase, N-terminal domain"/>
    <property type="match status" value="1"/>
</dbReference>
<dbReference type="CDD" id="cd09631">
    <property type="entry name" value="DOMON_DOH"/>
    <property type="match status" value="1"/>
</dbReference>
<keyword evidence="8" id="KW-1185">Reference proteome</keyword>
<dbReference type="InterPro" id="IPR024548">
    <property type="entry name" value="Cu2_monoox_C"/>
</dbReference>
<dbReference type="FunFam" id="2.60.120.230:FF:000001">
    <property type="entry name" value="Monooxygenase, DBH-like 1"/>
    <property type="match status" value="1"/>
</dbReference>
<evidence type="ECO:0000256" key="1">
    <source>
        <dbReference type="ARBA" id="ARBA00010676"/>
    </source>
</evidence>
<dbReference type="SUPFAM" id="SSF49344">
    <property type="entry name" value="CBD9-like"/>
    <property type="match status" value="1"/>
</dbReference>
<evidence type="ECO:0000256" key="5">
    <source>
        <dbReference type="SAM" id="SignalP"/>
    </source>
</evidence>
<keyword evidence="2" id="KW-1015">Disulfide bond</keyword>
<dbReference type="Pfam" id="PF03351">
    <property type="entry name" value="DOMON"/>
    <property type="match status" value="1"/>
</dbReference>
<dbReference type="PANTHER" id="PTHR10157">
    <property type="entry name" value="DOPAMINE BETA HYDROXYLASE RELATED"/>
    <property type="match status" value="1"/>
</dbReference>
<feature type="compositionally biased region" description="Low complexity" evidence="4">
    <location>
        <begin position="526"/>
        <end position="537"/>
    </location>
</feature>
<dbReference type="GO" id="GO:0004500">
    <property type="term" value="F:dopamine beta-monooxygenase activity"/>
    <property type="evidence" value="ECO:0007669"/>
    <property type="project" value="InterPro"/>
</dbReference>
<dbReference type="InParanoid" id="A0A0G4EDN8"/>
<evidence type="ECO:0000313" key="8">
    <source>
        <dbReference type="Proteomes" id="UP000041254"/>
    </source>
</evidence>
<dbReference type="GO" id="GO:0005507">
    <property type="term" value="F:copper ion binding"/>
    <property type="evidence" value="ECO:0007669"/>
    <property type="project" value="InterPro"/>
</dbReference>
<dbReference type="Proteomes" id="UP000041254">
    <property type="component" value="Unassembled WGS sequence"/>
</dbReference>
<dbReference type="InterPro" id="IPR000945">
    <property type="entry name" value="DBH-like"/>
</dbReference>
<feature type="domain" description="DOMON" evidence="6">
    <location>
        <begin position="42"/>
        <end position="159"/>
    </location>
</feature>
<dbReference type="Gene3D" id="2.60.40.1210">
    <property type="entry name" value="Cellobiose dehydrogenase, cytochrome domain"/>
    <property type="match status" value="1"/>
</dbReference>
<dbReference type="PROSITE" id="PS50836">
    <property type="entry name" value="DOMON"/>
    <property type="match status" value="1"/>
</dbReference>
<dbReference type="STRING" id="1169540.A0A0G4EDN8"/>
<dbReference type="OMA" id="MITGKHM"/>
<evidence type="ECO:0000256" key="2">
    <source>
        <dbReference type="ARBA" id="ARBA00023157"/>
    </source>
</evidence>
<dbReference type="PANTHER" id="PTHR10157:SF23">
    <property type="entry name" value="MOXD1 HOMOLOG 1"/>
    <property type="match status" value="1"/>
</dbReference>
<proteinExistence type="inferred from homology"/>
<dbReference type="Pfam" id="PF03712">
    <property type="entry name" value="Cu2_monoox_C"/>
    <property type="match status" value="1"/>
</dbReference>
<dbReference type="InterPro" id="IPR008977">
    <property type="entry name" value="PHM/PNGase_F_dom_sf"/>
</dbReference>
<protein>
    <recommendedName>
        <fullName evidence="6">DOMON domain-containing protein</fullName>
    </recommendedName>
</protein>
<dbReference type="SUPFAM" id="SSF49742">
    <property type="entry name" value="PHM/PNGase F"/>
    <property type="match status" value="2"/>
</dbReference>
<feature type="region of interest" description="Disordered" evidence="4">
    <location>
        <begin position="515"/>
        <end position="551"/>
    </location>
</feature>
<dbReference type="InterPro" id="IPR045266">
    <property type="entry name" value="DOH_DOMON"/>
</dbReference>
<dbReference type="InterPro" id="IPR000323">
    <property type="entry name" value="Cu2_ascorb_mOase_N"/>
</dbReference>
<feature type="chain" id="PRO_5005187606" description="DOMON domain-containing protein" evidence="5">
    <location>
        <begin position="21"/>
        <end position="648"/>
    </location>
</feature>
<accession>A0A0G4EDN8</accession>
<dbReference type="Pfam" id="PF01082">
    <property type="entry name" value="Cu2_monooxygen"/>
    <property type="match status" value="1"/>
</dbReference>
<dbReference type="AlphaFoldDB" id="A0A0G4EDN8"/>
<name>A0A0G4EDN8_VITBC</name>
<dbReference type="SMART" id="SM00664">
    <property type="entry name" value="DoH"/>
    <property type="match status" value="1"/>
</dbReference>
<organism evidence="7 8">
    <name type="scientific">Vitrella brassicaformis (strain CCMP3155)</name>
    <dbReference type="NCBI Taxonomy" id="1169540"/>
    <lineage>
        <taxon>Eukaryota</taxon>
        <taxon>Sar</taxon>
        <taxon>Alveolata</taxon>
        <taxon>Colpodellida</taxon>
        <taxon>Vitrellaceae</taxon>
        <taxon>Vitrella</taxon>
    </lineage>
</organism>
<dbReference type="InterPro" id="IPR014784">
    <property type="entry name" value="Cu2_ascorb_mOase-like_C"/>
</dbReference>
<dbReference type="InterPro" id="IPR005018">
    <property type="entry name" value="DOMON_domain"/>
</dbReference>
<dbReference type="VEuPathDB" id="CryptoDB:Vbra_20251"/>
<dbReference type="Gene3D" id="2.60.120.230">
    <property type="match status" value="1"/>
</dbReference>
<evidence type="ECO:0000256" key="4">
    <source>
        <dbReference type="SAM" id="MobiDB-lite"/>
    </source>
</evidence>
<keyword evidence="3" id="KW-0325">Glycoprotein</keyword>